<comment type="caution">
    <text evidence="2">The sequence shown here is derived from an EMBL/GenBank/DDBJ whole genome shotgun (WGS) entry which is preliminary data.</text>
</comment>
<gene>
    <name evidence="2" type="ORF">EVAR_40054_1</name>
</gene>
<proteinExistence type="predicted"/>
<dbReference type="Proteomes" id="UP000299102">
    <property type="component" value="Unassembled WGS sequence"/>
</dbReference>
<name>A0A4C1W8H0_EUMVA</name>
<evidence type="ECO:0000313" key="2">
    <source>
        <dbReference type="EMBL" id="GBP47658.1"/>
    </source>
</evidence>
<dbReference type="AlphaFoldDB" id="A0A4C1W8H0"/>
<protein>
    <submittedName>
        <fullName evidence="2">Uncharacterized protein</fullName>
    </submittedName>
</protein>
<dbReference type="GO" id="GO:0003676">
    <property type="term" value="F:nucleic acid binding"/>
    <property type="evidence" value="ECO:0007669"/>
    <property type="project" value="InterPro"/>
</dbReference>
<dbReference type="Gene3D" id="3.30.420.10">
    <property type="entry name" value="Ribonuclease H-like superfamily/Ribonuclease H"/>
    <property type="match status" value="1"/>
</dbReference>
<organism evidence="2 3">
    <name type="scientific">Eumeta variegata</name>
    <name type="common">Bagworm moth</name>
    <name type="synonym">Eumeta japonica</name>
    <dbReference type="NCBI Taxonomy" id="151549"/>
    <lineage>
        <taxon>Eukaryota</taxon>
        <taxon>Metazoa</taxon>
        <taxon>Ecdysozoa</taxon>
        <taxon>Arthropoda</taxon>
        <taxon>Hexapoda</taxon>
        <taxon>Insecta</taxon>
        <taxon>Pterygota</taxon>
        <taxon>Neoptera</taxon>
        <taxon>Endopterygota</taxon>
        <taxon>Lepidoptera</taxon>
        <taxon>Glossata</taxon>
        <taxon>Ditrysia</taxon>
        <taxon>Tineoidea</taxon>
        <taxon>Psychidae</taxon>
        <taxon>Oiketicinae</taxon>
        <taxon>Eumeta</taxon>
    </lineage>
</organism>
<evidence type="ECO:0000313" key="3">
    <source>
        <dbReference type="Proteomes" id="UP000299102"/>
    </source>
</evidence>
<sequence length="223" mass="25452">MDTRNPRMIEGENGYREESGPENSHSLDEKKQRKLLIISVRACCLIDRVDLFSCCSEVEQSKLLRSRPVLITTALWCAAINAPRACTKDRSRNSNVKERCGLKEVVVTRVEKGMLSYTEVWARPHLGRTFEPSTRLLDGLKVQVDLVAGPFTGLESIVLFYWGAVKEKVYSKAIESEFELRQRIAEAAEFVNNGRFARKIVRSLLKRRRVCIAAEGKHFEHLL</sequence>
<dbReference type="OrthoDB" id="7902892at2759"/>
<feature type="region of interest" description="Disordered" evidence="1">
    <location>
        <begin position="1"/>
        <end position="27"/>
    </location>
</feature>
<accession>A0A4C1W8H0</accession>
<evidence type="ECO:0000256" key="1">
    <source>
        <dbReference type="SAM" id="MobiDB-lite"/>
    </source>
</evidence>
<dbReference type="EMBL" id="BGZK01000506">
    <property type="protein sequence ID" value="GBP47658.1"/>
    <property type="molecule type" value="Genomic_DNA"/>
</dbReference>
<reference evidence="2 3" key="1">
    <citation type="journal article" date="2019" name="Commun. Biol.">
        <title>The bagworm genome reveals a unique fibroin gene that provides high tensile strength.</title>
        <authorList>
            <person name="Kono N."/>
            <person name="Nakamura H."/>
            <person name="Ohtoshi R."/>
            <person name="Tomita M."/>
            <person name="Numata K."/>
            <person name="Arakawa K."/>
        </authorList>
    </citation>
    <scope>NUCLEOTIDE SEQUENCE [LARGE SCALE GENOMIC DNA]</scope>
</reference>
<keyword evidence="3" id="KW-1185">Reference proteome</keyword>
<dbReference type="InterPro" id="IPR036397">
    <property type="entry name" value="RNaseH_sf"/>
</dbReference>